<gene>
    <name evidence="1" type="ORF">H7T88_18845</name>
</gene>
<keyword evidence="2" id="KW-1185">Reference proteome</keyword>
<dbReference type="RefSeq" id="WP_221789802.1">
    <property type="nucleotide sequence ID" value="NZ_JACLIC010000031.1"/>
</dbReference>
<evidence type="ECO:0000313" key="2">
    <source>
        <dbReference type="Proteomes" id="UP000706031"/>
    </source>
</evidence>
<accession>A0ABS7KMY7</accession>
<comment type="caution">
    <text evidence="1">The sequence shown here is derived from an EMBL/GenBank/DDBJ whole genome shotgun (WGS) entry which is preliminary data.</text>
</comment>
<protein>
    <submittedName>
        <fullName evidence="1">Uncharacterized protein</fullName>
    </submittedName>
</protein>
<dbReference type="EMBL" id="JACLIC010000031">
    <property type="protein sequence ID" value="MBY0205286.1"/>
    <property type="molecule type" value="Genomic_DNA"/>
</dbReference>
<proteinExistence type="predicted"/>
<name>A0ABS7KMY7_9BACL</name>
<sequence length="65" mass="7581">MASGCILGICYICDGQIYEDELGWNDNLMKHKTCRSISEVRLENKLLRQQLAEYKKWVLGEEEQS</sequence>
<dbReference type="Proteomes" id="UP000706031">
    <property type="component" value="Unassembled WGS sequence"/>
</dbReference>
<organism evidence="1 2">
    <name type="scientific">Paenibacillus cucumis</name>
    <name type="common">ex Kampfer et al. 2016</name>
    <dbReference type="NCBI Taxonomy" id="1776858"/>
    <lineage>
        <taxon>Bacteria</taxon>
        <taxon>Bacillati</taxon>
        <taxon>Bacillota</taxon>
        <taxon>Bacilli</taxon>
        <taxon>Bacillales</taxon>
        <taxon>Paenibacillaceae</taxon>
        <taxon>Paenibacillus</taxon>
    </lineage>
</organism>
<evidence type="ECO:0000313" key="1">
    <source>
        <dbReference type="EMBL" id="MBY0205286.1"/>
    </source>
</evidence>
<reference evidence="1 2" key="1">
    <citation type="submission" date="2020-08" db="EMBL/GenBank/DDBJ databases">
        <title>Fungal Genomes of the International Space Station.</title>
        <authorList>
            <person name="Seuylemezian A."/>
            <person name="Singh N.K."/>
            <person name="Wood J."/>
            <person name="Venkateswaran K."/>
        </authorList>
    </citation>
    <scope>NUCLEOTIDE SEQUENCE [LARGE SCALE GENOMIC DNA]</scope>
    <source>
        <strain evidence="1 2">S/N-304-OC-R4</strain>
    </source>
</reference>